<evidence type="ECO:0000313" key="2">
    <source>
        <dbReference type="Proteomes" id="UP000182306"/>
    </source>
</evidence>
<dbReference type="EMBL" id="CP013110">
    <property type="protein sequence ID" value="APG95024.1"/>
    <property type="molecule type" value="Genomic_DNA"/>
</dbReference>
<gene>
    <name evidence="1" type="ORF">SAMCFNEI73_pC1318</name>
</gene>
<name>A0A1L3LY76_9HYPH</name>
<dbReference type="AlphaFoldDB" id="A0A1L3LY76"/>
<reference evidence="1 2" key="1">
    <citation type="submission" date="2015-10" db="EMBL/GenBank/DDBJ databases">
        <title>Genomic differences between typical nodule nitrogen-fixing rhizobial strains and those coming from bean seeds.</title>
        <authorList>
            <person name="Peralta H."/>
            <person name="Aguilar-Vera A."/>
            <person name="Diaz R."/>
            <person name="Mora Y."/>
            <person name="Martinez-Batallar G."/>
            <person name="Salazar E."/>
            <person name="Vargas-Lagunas C."/>
            <person name="Encarnacion S."/>
            <person name="Girard L."/>
            <person name="Mora J."/>
        </authorList>
    </citation>
    <scope>NUCLEOTIDE SEQUENCE [LARGE SCALE GENOMIC DNA]</scope>
    <source>
        <strain evidence="1 2">CFNEI 73</strain>
        <plasmid evidence="1 2">C</plasmid>
    </source>
</reference>
<sequence>MWAASQAFRLTLDEGVAAATVNAAAWMSPTGHSAAMGAG</sequence>
<dbReference type="KEGG" id="same:SAMCFNEI73_pC1318"/>
<organism evidence="1 2">
    <name type="scientific">Sinorhizobium americanum</name>
    <dbReference type="NCBI Taxonomy" id="194963"/>
    <lineage>
        <taxon>Bacteria</taxon>
        <taxon>Pseudomonadati</taxon>
        <taxon>Pseudomonadota</taxon>
        <taxon>Alphaproteobacteria</taxon>
        <taxon>Hyphomicrobiales</taxon>
        <taxon>Rhizobiaceae</taxon>
        <taxon>Sinorhizobium/Ensifer group</taxon>
        <taxon>Sinorhizobium</taxon>
    </lineage>
</organism>
<keyword evidence="1" id="KW-0614">Plasmid</keyword>
<accession>A0A1L3LY76</accession>
<proteinExistence type="predicted"/>
<evidence type="ECO:0000313" key="1">
    <source>
        <dbReference type="EMBL" id="APG95024.1"/>
    </source>
</evidence>
<protein>
    <submittedName>
        <fullName evidence="1">Uncharacterized protein</fullName>
    </submittedName>
</protein>
<dbReference type="Proteomes" id="UP000182306">
    <property type="component" value="Plasmid C"/>
</dbReference>
<keyword evidence="2" id="KW-1185">Reference proteome</keyword>
<geneLocation type="plasmid" evidence="1 2">
    <name>C</name>
</geneLocation>